<evidence type="ECO:0000256" key="1">
    <source>
        <dbReference type="ARBA" id="ARBA00023172"/>
    </source>
</evidence>
<dbReference type="AlphaFoldDB" id="M0IAY0"/>
<dbReference type="SUPFAM" id="SSF56349">
    <property type="entry name" value="DNA breaking-rejoining enzymes"/>
    <property type="match status" value="1"/>
</dbReference>
<feature type="compositionally biased region" description="Polar residues" evidence="2">
    <location>
        <begin position="47"/>
        <end position="66"/>
    </location>
</feature>
<dbReference type="InterPro" id="IPR013762">
    <property type="entry name" value="Integrase-like_cat_sf"/>
</dbReference>
<gene>
    <name evidence="3" type="ORF">C440_10083</name>
</gene>
<sequence length="75" mass="8148">MAEVHPGANERNAPLWSKLSSADDITANRLRDILKDAARRAGVSRPVTPTNFRKSSASYLASQGVSQAHLEQHHG</sequence>
<evidence type="ECO:0000313" key="4">
    <source>
        <dbReference type="Proteomes" id="UP000011550"/>
    </source>
</evidence>
<evidence type="ECO:0000313" key="3">
    <source>
        <dbReference type="EMBL" id="ELZ93960.1"/>
    </source>
</evidence>
<dbReference type="GO" id="GO:0006310">
    <property type="term" value="P:DNA recombination"/>
    <property type="evidence" value="ECO:0007669"/>
    <property type="project" value="UniProtKB-KW"/>
</dbReference>
<evidence type="ECO:0000256" key="2">
    <source>
        <dbReference type="SAM" id="MobiDB-lite"/>
    </source>
</evidence>
<keyword evidence="4" id="KW-1185">Reference proteome</keyword>
<dbReference type="Proteomes" id="UP000011550">
    <property type="component" value="Unassembled WGS sequence"/>
</dbReference>
<dbReference type="Gene3D" id="1.10.443.10">
    <property type="entry name" value="Intergrase catalytic core"/>
    <property type="match status" value="1"/>
</dbReference>
<name>M0IAY0_9EURY</name>
<organism evidence="3 4">
    <name type="scientific">Haloferax mucosum ATCC BAA-1512</name>
    <dbReference type="NCBI Taxonomy" id="662479"/>
    <lineage>
        <taxon>Archaea</taxon>
        <taxon>Methanobacteriati</taxon>
        <taxon>Methanobacteriota</taxon>
        <taxon>Stenosarchaea group</taxon>
        <taxon>Halobacteria</taxon>
        <taxon>Halobacteriales</taxon>
        <taxon>Haloferacaceae</taxon>
        <taxon>Haloferax</taxon>
    </lineage>
</organism>
<dbReference type="InterPro" id="IPR011010">
    <property type="entry name" value="DNA_brk_join_enz"/>
</dbReference>
<feature type="region of interest" description="Disordered" evidence="2">
    <location>
        <begin position="39"/>
        <end position="75"/>
    </location>
</feature>
<dbReference type="EMBL" id="AOLN01000013">
    <property type="protein sequence ID" value="ELZ93960.1"/>
    <property type="molecule type" value="Genomic_DNA"/>
</dbReference>
<comment type="caution">
    <text evidence="3">The sequence shown here is derived from an EMBL/GenBank/DDBJ whole genome shotgun (WGS) entry which is preliminary data.</text>
</comment>
<dbReference type="GO" id="GO:0015074">
    <property type="term" value="P:DNA integration"/>
    <property type="evidence" value="ECO:0007669"/>
    <property type="project" value="InterPro"/>
</dbReference>
<reference evidence="3 4" key="1">
    <citation type="journal article" date="2014" name="PLoS Genet.">
        <title>Phylogenetically driven sequencing of extremely halophilic archaea reveals strategies for static and dynamic osmo-response.</title>
        <authorList>
            <person name="Becker E.A."/>
            <person name="Seitzer P.M."/>
            <person name="Tritt A."/>
            <person name="Larsen D."/>
            <person name="Krusor M."/>
            <person name="Yao A.I."/>
            <person name="Wu D."/>
            <person name="Madern D."/>
            <person name="Eisen J.A."/>
            <person name="Darling A.E."/>
            <person name="Facciotti M.T."/>
        </authorList>
    </citation>
    <scope>NUCLEOTIDE SEQUENCE [LARGE SCALE GENOMIC DNA]</scope>
    <source>
        <strain evidence="3 4">ATCC BAA-1512</strain>
    </source>
</reference>
<keyword evidence="1" id="KW-0233">DNA recombination</keyword>
<proteinExistence type="predicted"/>
<accession>M0IAY0</accession>
<protein>
    <submittedName>
        <fullName evidence="3">Integrase family protein</fullName>
    </submittedName>
</protein>
<dbReference type="GO" id="GO:0003677">
    <property type="term" value="F:DNA binding"/>
    <property type="evidence" value="ECO:0007669"/>
    <property type="project" value="InterPro"/>
</dbReference>